<proteinExistence type="predicted"/>
<dbReference type="Proteomes" id="UP000653127">
    <property type="component" value="Unassembled WGS sequence"/>
</dbReference>
<dbReference type="InterPro" id="IPR002500">
    <property type="entry name" value="PAPS_reduct_dom"/>
</dbReference>
<comment type="caution">
    <text evidence="2">The sequence shown here is derived from an EMBL/GenBank/DDBJ whole genome shotgun (WGS) entry which is preliminary data.</text>
</comment>
<dbReference type="EMBL" id="JACRST010000002">
    <property type="protein sequence ID" value="MBC8545905.1"/>
    <property type="molecule type" value="Genomic_DNA"/>
</dbReference>
<dbReference type="InterPro" id="IPR017896">
    <property type="entry name" value="4Fe4S_Fe-S-bd"/>
</dbReference>
<dbReference type="PROSITE" id="PS51379">
    <property type="entry name" value="4FE4S_FER_2"/>
    <property type="match status" value="1"/>
</dbReference>
<dbReference type="Pfam" id="PF01507">
    <property type="entry name" value="PAPS_reduct"/>
    <property type="match status" value="1"/>
</dbReference>
<evidence type="ECO:0000259" key="1">
    <source>
        <dbReference type="PROSITE" id="PS51379"/>
    </source>
</evidence>
<dbReference type="PANTHER" id="PTHR43196">
    <property type="entry name" value="SULFATE ADENYLYLTRANSFERASE SUBUNIT 2"/>
    <property type="match status" value="1"/>
</dbReference>
<accession>A0A926DV81</accession>
<dbReference type="PANTHER" id="PTHR43196:SF2">
    <property type="entry name" value="PHOSPHOADENOSINE PHOSPHOSULFATE REDUCTASE"/>
    <property type="match status" value="1"/>
</dbReference>
<dbReference type="Gene3D" id="3.40.50.620">
    <property type="entry name" value="HUPs"/>
    <property type="match status" value="1"/>
</dbReference>
<feature type="domain" description="4Fe-4S ferredoxin-type" evidence="1">
    <location>
        <begin position="505"/>
        <end position="535"/>
    </location>
</feature>
<dbReference type="RefSeq" id="WP_249282054.1">
    <property type="nucleotide sequence ID" value="NZ_JACRST010000002.1"/>
</dbReference>
<keyword evidence="3" id="KW-1185">Reference proteome</keyword>
<evidence type="ECO:0000313" key="2">
    <source>
        <dbReference type="EMBL" id="MBC8545905.1"/>
    </source>
</evidence>
<dbReference type="GO" id="GO:0003824">
    <property type="term" value="F:catalytic activity"/>
    <property type="evidence" value="ECO:0007669"/>
    <property type="project" value="InterPro"/>
</dbReference>
<evidence type="ECO:0000313" key="3">
    <source>
        <dbReference type="Proteomes" id="UP000653127"/>
    </source>
</evidence>
<gene>
    <name evidence="2" type="ORF">H8711_02985</name>
</gene>
<dbReference type="SUPFAM" id="SSF54862">
    <property type="entry name" value="4Fe-4S ferredoxins"/>
    <property type="match status" value="1"/>
</dbReference>
<protein>
    <submittedName>
        <fullName evidence="2">Phosphoadenosine phosphosulfate reductase family protein</fullName>
    </submittedName>
</protein>
<dbReference type="SUPFAM" id="SSF52402">
    <property type="entry name" value="Adenine nucleotide alpha hydrolases-like"/>
    <property type="match status" value="1"/>
</dbReference>
<name>A0A926DV81_9FIRM</name>
<dbReference type="InterPro" id="IPR014729">
    <property type="entry name" value="Rossmann-like_a/b/a_fold"/>
</dbReference>
<organism evidence="2 3">
    <name type="scientific">Ligaoa zhengdingensis</name>
    <dbReference type="NCBI Taxonomy" id="2763658"/>
    <lineage>
        <taxon>Bacteria</taxon>
        <taxon>Bacillati</taxon>
        <taxon>Bacillota</taxon>
        <taxon>Clostridia</taxon>
        <taxon>Eubacteriales</taxon>
        <taxon>Oscillospiraceae</taxon>
        <taxon>Ligaoa</taxon>
    </lineage>
</organism>
<sequence>MVSYYCNNCKIAVEKSECPICNKRTEMKSELYWCPSCNIPLYEETCPLCHGRGAYFTSDARPVFPEERLLIEIMLDQPFAFLHDSVWNGTGNRYYVNGKRIPFSVSNLRRYDPEEIRAKLERYKPQNSYGPFNEMIGRWIQANAQHLHFITTEARQYVSGYSQRFLNTDNVASFVSFSGGKDSTVVSDLVRKALSNPSVIHIFGNTTLEFPQTYEYLERFRKENRKTPMLRAENRDQDFFDLCEVFGPPSRTLRWCCNIFKTGFIGEKIKRTFDADNKAVLTFYGIRRSESASRNTYERSSVGRKISKQLVASPIIDWLDYDIWLYLLTTGIDFNDAYRLGYTRVGCWCCPNNSRWSQFLASIYMPEQSKRFHDILYRFAVKMGKENPEEYVASGGWKARQGGAGIELSKNVAIEFKPCATDAKSFNYVLNKPITRELYELFKPFGVLKFDMGNPRLGEVYILDHKTMQPIMKLQGRLGTDELRITILSTPIAHRIKTAEIELKFKCQITKYQLCAGCHACETVCKQNAIKLIKVGETGYQYRYEIDEGKCNHCCECINHYTGGCYMRRVLLPRGKGYSENEQ</sequence>
<dbReference type="AlphaFoldDB" id="A0A926DV81"/>
<reference evidence="2" key="1">
    <citation type="submission" date="2020-08" db="EMBL/GenBank/DDBJ databases">
        <title>Genome public.</title>
        <authorList>
            <person name="Liu C."/>
            <person name="Sun Q."/>
        </authorList>
    </citation>
    <scope>NUCLEOTIDE SEQUENCE</scope>
    <source>
        <strain evidence="2">NSJ-31</strain>
    </source>
</reference>
<dbReference type="InterPro" id="IPR050128">
    <property type="entry name" value="Sulfate_adenylyltrnsfr_sub2"/>
</dbReference>